<dbReference type="HAMAP" id="MF_02200">
    <property type="entry name" value="NapD"/>
    <property type="match status" value="1"/>
</dbReference>
<dbReference type="AlphaFoldDB" id="A0A1X7AEN4"/>
<gene>
    <name evidence="4" type="primary">napD</name>
    <name evidence="5" type="ORF">EHSB41UT_00495</name>
</gene>
<dbReference type="GO" id="GO:0005737">
    <property type="term" value="C:cytoplasm"/>
    <property type="evidence" value="ECO:0007669"/>
    <property type="project" value="UniProtKB-SubCell"/>
</dbReference>
<dbReference type="Gene3D" id="3.30.70.920">
    <property type="match status" value="1"/>
</dbReference>
<proteinExistence type="inferred from homology"/>
<accession>A0A1X7AEN4</accession>
<comment type="subcellular location">
    <subcellularLocation>
        <location evidence="1 4">Cytoplasm</location>
    </subcellularLocation>
</comment>
<evidence type="ECO:0000256" key="1">
    <source>
        <dbReference type="ARBA" id="ARBA00004496"/>
    </source>
</evidence>
<keyword evidence="3 4" id="KW-0143">Chaperone</keyword>
<comment type="subunit">
    <text evidence="4">Interacts with the cytoplasmic NapA precursor.</text>
</comment>
<keyword evidence="2 4" id="KW-0963">Cytoplasm</keyword>
<protein>
    <recommendedName>
        <fullName evidence="4">Chaperone NapD</fullName>
    </recommendedName>
    <alternativeName>
        <fullName evidence="4">NapA signal peptide-binding chaperone NapD</fullName>
    </alternativeName>
</protein>
<dbReference type="Pfam" id="PF03927">
    <property type="entry name" value="NapD"/>
    <property type="match status" value="1"/>
</dbReference>
<name>A0A1X7AEN4_9GAMM</name>
<comment type="similarity">
    <text evidence="4">Belongs to the NapD family.</text>
</comment>
<dbReference type="PANTHER" id="PTHR38603">
    <property type="entry name" value="CHAPERONE NAPD"/>
    <property type="match status" value="1"/>
</dbReference>
<dbReference type="EMBL" id="FWPT01000001">
    <property type="protein sequence ID" value="SMA35131.1"/>
    <property type="molecule type" value="Genomic_DNA"/>
</dbReference>
<dbReference type="InterPro" id="IPR005623">
    <property type="entry name" value="Chaperone_NapD_NO3_reduct"/>
</dbReference>
<reference evidence="5 6" key="1">
    <citation type="submission" date="2017-03" db="EMBL/GenBank/DDBJ databases">
        <authorList>
            <person name="Afonso C.L."/>
            <person name="Miller P.J."/>
            <person name="Scott M.A."/>
            <person name="Spackman E."/>
            <person name="Goraichik I."/>
            <person name="Dimitrov K.M."/>
            <person name="Suarez D.L."/>
            <person name="Swayne D.E."/>
        </authorList>
    </citation>
    <scope>NUCLEOTIDE SEQUENCE [LARGE SCALE GENOMIC DNA]</scope>
    <source>
        <strain evidence="5">SB41UT1</strain>
    </source>
</reference>
<dbReference type="GO" id="GO:0051224">
    <property type="term" value="P:negative regulation of protein transport"/>
    <property type="evidence" value="ECO:0007669"/>
    <property type="project" value="UniProtKB-UniRule"/>
</dbReference>
<organism evidence="5 6">
    <name type="scientific">Parendozoicomonas haliclonae</name>
    <dbReference type="NCBI Taxonomy" id="1960125"/>
    <lineage>
        <taxon>Bacteria</taxon>
        <taxon>Pseudomonadati</taxon>
        <taxon>Pseudomonadota</taxon>
        <taxon>Gammaproteobacteria</taxon>
        <taxon>Oceanospirillales</taxon>
        <taxon>Endozoicomonadaceae</taxon>
        <taxon>Parendozoicomonas</taxon>
    </lineage>
</organism>
<dbReference type="GO" id="GO:0005048">
    <property type="term" value="F:signal sequence binding"/>
    <property type="evidence" value="ECO:0007669"/>
    <property type="project" value="UniProtKB-UniRule"/>
</dbReference>
<comment type="function">
    <text evidence="4">Chaperone for NapA, the catalytic subunit of the periplasmic nitrate reductase. It binds directly and specifically to the twin-arginine signal peptide of NapA, preventing premature interaction with the Tat translocase and premature export.</text>
</comment>
<evidence type="ECO:0000313" key="6">
    <source>
        <dbReference type="Proteomes" id="UP000196573"/>
    </source>
</evidence>
<dbReference type="Proteomes" id="UP000196573">
    <property type="component" value="Unassembled WGS sequence"/>
</dbReference>
<evidence type="ECO:0000256" key="4">
    <source>
        <dbReference type="HAMAP-Rule" id="MF_02200"/>
    </source>
</evidence>
<sequence>MIREHKTMEAADKPLPQELSVTGLVVMATPGMVDTVKPQLEMIPGVEVHGASPEGKMVVTIEELPGQKIMVDTITQISLVDGVLSTALVYSHTEDWSDA</sequence>
<evidence type="ECO:0000256" key="3">
    <source>
        <dbReference type="ARBA" id="ARBA00023186"/>
    </source>
</evidence>
<keyword evidence="6" id="KW-1185">Reference proteome</keyword>
<evidence type="ECO:0000256" key="2">
    <source>
        <dbReference type="ARBA" id="ARBA00022490"/>
    </source>
</evidence>
<dbReference type="PANTHER" id="PTHR38603:SF1">
    <property type="entry name" value="CHAPERONE NAPD"/>
    <property type="match status" value="1"/>
</dbReference>
<evidence type="ECO:0000313" key="5">
    <source>
        <dbReference type="EMBL" id="SMA35131.1"/>
    </source>
</evidence>